<organism evidence="3 6">
    <name type="scientific">Acidipropionibacterium jensenii</name>
    <dbReference type="NCBI Taxonomy" id="1749"/>
    <lineage>
        <taxon>Bacteria</taxon>
        <taxon>Bacillati</taxon>
        <taxon>Actinomycetota</taxon>
        <taxon>Actinomycetes</taxon>
        <taxon>Propionibacteriales</taxon>
        <taxon>Propionibacteriaceae</taxon>
        <taxon>Acidipropionibacterium</taxon>
    </lineage>
</organism>
<accession>A0A3T0S1F5</accession>
<sequence length="207" mass="22575">MTEQIPSPVSTASSPGGTRSVTQIGTLPPIEEVEAGLPVDPRTGRPRMIRWAVVATVCFGLSALSSAVALCWAWWQMIHMRTFRSATRLIAWNDPRPGSLASVLLAALTMVIGAAMVAMPGILAVNTWLGRRWVRWGAIGGLAAAALAVLMNTLSWIGLPFAVLAGVLVWTPPVRAWLDLWVQVRAQPDTERFVPRQVRYGRIAEHY</sequence>
<gene>
    <name evidence="3" type="ORF">C0Z10_10820</name>
    <name evidence="4" type="ORF">NCTC13652_01074</name>
</gene>
<feature type="region of interest" description="Disordered" evidence="1">
    <location>
        <begin position="1"/>
        <end position="25"/>
    </location>
</feature>
<reference evidence="6" key="1">
    <citation type="submission" date="2017-12" db="EMBL/GenBank/DDBJ databases">
        <title>Whole genome sequencing of Acidipropionibacterium jensenii strains JS279 and JS280.</title>
        <authorList>
            <person name="Deptula P."/>
            <person name="Laine P."/>
            <person name="Smolander O.-P."/>
            <person name="Paulin L."/>
            <person name="Auvinen P."/>
            <person name="Varmanen P."/>
        </authorList>
    </citation>
    <scope>NUCLEOTIDE SEQUENCE [LARGE SCALE GENOMIC DNA]</scope>
    <source>
        <strain evidence="6">JS280</strain>
    </source>
</reference>
<keyword evidence="5" id="KW-1185">Reference proteome</keyword>
<dbReference type="AlphaFoldDB" id="A0A3T0S1F5"/>
<feature type="transmembrane region" description="Helical" evidence="2">
    <location>
        <begin position="157"/>
        <end position="178"/>
    </location>
</feature>
<reference evidence="3" key="3">
    <citation type="journal article" date="2019" name="Microorganisms">
        <title>Red-Brown Pigmentation of Acidipropionibacterium jensenii Is Tied to Haemolytic Activity and cyl-Like Gene Cluster.</title>
        <authorList>
            <person name="Deptula P."/>
            <person name="Loivamaa I."/>
            <person name="Smolander O.P."/>
            <person name="Laine P."/>
            <person name="Roberts R.J."/>
            <person name="Piironen V."/>
            <person name="Paulin L."/>
            <person name="Savijoki K."/>
            <person name="Auvinen P."/>
            <person name="Varmanen P."/>
        </authorList>
    </citation>
    <scope>NUCLEOTIDE SEQUENCE</scope>
    <source>
        <strain evidence="3">JS280</strain>
    </source>
</reference>
<protein>
    <submittedName>
        <fullName evidence="3">Uncharacterized protein</fullName>
    </submittedName>
</protein>
<reference evidence="4 5" key="2">
    <citation type="submission" date="2018-12" db="EMBL/GenBank/DDBJ databases">
        <authorList>
            <consortium name="Pathogen Informatics"/>
        </authorList>
    </citation>
    <scope>NUCLEOTIDE SEQUENCE [LARGE SCALE GENOMIC DNA]</scope>
    <source>
        <strain evidence="4 5">NCTC13652</strain>
    </source>
</reference>
<dbReference type="STRING" id="1122997.GCA_000425285_01898"/>
<dbReference type="EMBL" id="CP025570">
    <property type="protein sequence ID" value="AZZ40163.1"/>
    <property type="molecule type" value="Genomic_DNA"/>
</dbReference>
<name>A0A3T0S1F5_9ACTN</name>
<dbReference type="RefSeq" id="WP_036981850.1">
    <property type="nucleotide sequence ID" value="NZ_CP025570.1"/>
</dbReference>
<dbReference type="KEGG" id="aji:C0Z10_10820"/>
<evidence type="ECO:0000256" key="1">
    <source>
        <dbReference type="SAM" id="MobiDB-lite"/>
    </source>
</evidence>
<feature type="transmembrane region" description="Helical" evidence="2">
    <location>
        <begin position="133"/>
        <end position="151"/>
    </location>
</feature>
<dbReference type="OrthoDB" id="3731427at2"/>
<feature type="transmembrane region" description="Helical" evidence="2">
    <location>
        <begin position="51"/>
        <end position="75"/>
    </location>
</feature>
<dbReference type="EMBL" id="LR134473">
    <property type="protein sequence ID" value="VEI02881.1"/>
    <property type="molecule type" value="Genomic_DNA"/>
</dbReference>
<keyword evidence="2" id="KW-0812">Transmembrane</keyword>
<evidence type="ECO:0000313" key="6">
    <source>
        <dbReference type="Proteomes" id="UP000285875"/>
    </source>
</evidence>
<evidence type="ECO:0000313" key="4">
    <source>
        <dbReference type="EMBL" id="VEI02881.1"/>
    </source>
</evidence>
<evidence type="ECO:0000256" key="2">
    <source>
        <dbReference type="SAM" id="Phobius"/>
    </source>
</evidence>
<dbReference type="Proteomes" id="UP000277858">
    <property type="component" value="Chromosome"/>
</dbReference>
<dbReference type="Proteomes" id="UP000285875">
    <property type="component" value="Chromosome"/>
</dbReference>
<feature type="transmembrane region" description="Helical" evidence="2">
    <location>
        <begin position="103"/>
        <end position="126"/>
    </location>
</feature>
<keyword evidence="2" id="KW-0472">Membrane</keyword>
<evidence type="ECO:0000313" key="3">
    <source>
        <dbReference type="EMBL" id="AZZ40163.1"/>
    </source>
</evidence>
<proteinExistence type="predicted"/>
<evidence type="ECO:0000313" key="5">
    <source>
        <dbReference type="Proteomes" id="UP000277858"/>
    </source>
</evidence>
<keyword evidence="2" id="KW-1133">Transmembrane helix</keyword>